<feature type="transmembrane region" description="Helical" evidence="2">
    <location>
        <begin position="7"/>
        <end position="28"/>
    </location>
</feature>
<dbReference type="InterPro" id="IPR052336">
    <property type="entry name" value="MlaD_Phospholipid_Transporter"/>
</dbReference>
<dbReference type="EMBL" id="JBKBDE010000004">
    <property type="protein sequence ID" value="MFN6551773.1"/>
    <property type="molecule type" value="Genomic_DNA"/>
</dbReference>
<evidence type="ECO:0000259" key="3">
    <source>
        <dbReference type="Pfam" id="PF02470"/>
    </source>
</evidence>
<proteinExistence type="predicted"/>
<dbReference type="InterPro" id="IPR003399">
    <property type="entry name" value="Mce/MlaD"/>
</dbReference>
<evidence type="ECO:0000256" key="2">
    <source>
        <dbReference type="SAM" id="Phobius"/>
    </source>
</evidence>
<keyword evidence="2" id="KW-0472">Membrane</keyword>
<feature type="domain" description="Mce/MlaD" evidence="3">
    <location>
        <begin position="40"/>
        <end position="110"/>
    </location>
</feature>
<keyword evidence="5" id="KW-1185">Reference proteome</keyword>
<reference evidence="4 5" key="1">
    <citation type="submission" date="2024-12" db="EMBL/GenBank/DDBJ databases">
        <title>The coexistence of Mycolicibacterium septicum and Mycolicibacterium nivoides in clinical samples.</title>
        <authorList>
            <person name="Wang C."/>
            <person name="Feng Y."/>
            <person name="Zong Z."/>
        </authorList>
    </citation>
    <scope>NUCLEOTIDE SEQUENCE [LARGE SCALE GENOMIC DNA]</scope>
    <source>
        <strain evidence="4 5">120310</strain>
    </source>
</reference>
<dbReference type="Pfam" id="PF02470">
    <property type="entry name" value="MlaD"/>
    <property type="match status" value="1"/>
</dbReference>
<organism evidence="4 5">
    <name type="scientific">Mycolicibacterium septicum</name>
    <dbReference type="NCBI Taxonomy" id="98668"/>
    <lineage>
        <taxon>Bacteria</taxon>
        <taxon>Bacillati</taxon>
        <taxon>Actinomycetota</taxon>
        <taxon>Actinomycetes</taxon>
        <taxon>Mycobacteriales</taxon>
        <taxon>Mycobacteriaceae</taxon>
        <taxon>Mycolicibacterium</taxon>
    </lineage>
</organism>
<keyword evidence="2" id="KW-0812">Transmembrane</keyword>
<evidence type="ECO:0000313" key="4">
    <source>
        <dbReference type="EMBL" id="MFN6551773.1"/>
    </source>
</evidence>
<evidence type="ECO:0000256" key="1">
    <source>
        <dbReference type="SAM" id="MobiDB-lite"/>
    </source>
</evidence>
<dbReference type="PANTHER" id="PTHR33371">
    <property type="entry name" value="INTERMEMBRANE PHOSPHOLIPID TRANSPORT SYSTEM BINDING PROTEIN MLAD-RELATED"/>
    <property type="match status" value="1"/>
</dbReference>
<comment type="caution">
    <text evidence="4">The sequence shown here is derived from an EMBL/GenBank/DDBJ whole genome shotgun (WGS) entry which is preliminary data.</text>
</comment>
<protein>
    <submittedName>
        <fullName evidence="4">MlaD family protein</fullName>
    </submittedName>
</protein>
<evidence type="ECO:0000313" key="5">
    <source>
        <dbReference type="Proteomes" id="UP001635817"/>
    </source>
</evidence>
<dbReference type="PANTHER" id="PTHR33371:SF16">
    <property type="entry name" value="MCE-FAMILY PROTEIN MCE3F"/>
    <property type="match status" value="1"/>
</dbReference>
<keyword evidence="2" id="KW-1133">Transmembrane helix</keyword>
<dbReference type="RefSeq" id="WP_409550355.1">
    <property type="nucleotide sequence ID" value="NZ_JBKBDE010000004.1"/>
</dbReference>
<accession>A0ABW9LXT8</accession>
<sequence length="348" mass="36855">MILRATAVFVSFAVMIGAFLAYVANLGIRVAPPNNRTNLAMDVTDVNNLVAGSNVLMRGVPVGKVDRIDTSISNATVHFYIDNKFSVPGDSLVRLENLSALGESYLELEPQKTGGPAFADGQRIAPESIVAPKSISELGATVVRTLKQLDPGQLQNVVNQADAALPDPYTVLPNLERAGKVLHNTTTGLNGQGKRALENLQSLLENAGFVGSMLAQPAPALKALGPQITKMWDAGVTFTLRNDMPGDVYIFGKFMQRLQQFLDDRGPDLRVLTEPLTPNVQAIASALSNVDSSQILTNLLAATPPDGAIELHVTLPQNSQPASPPDQPGPPAEQPVPPAEQPVLPAGG</sequence>
<feature type="region of interest" description="Disordered" evidence="1">
    <location>
        <begin position="315"/>
        <end position="348"/>
    </location>
</feature>
<gene>
    <name evidence="4" type="ORF">ACK4CP_15310</name>
</gene>
<name>A0ABW9LXT8_9MYCO</name>
<feature type="compositionally biased region" description="Pro residues" evidence="1">
    <location>
        <begin position="322"/>
        <end position="340"/>
    </location>
</feature>
<dbReference type="Proteomes" id="UP001635817">
    <property type="component" value="Unassembled WGS sequence"/>
</dbReference>